<dbReference type="GO" id="GO:0046526">
    <property type="term" value="F:D-xylulose reductase activity"/>
    <property type="evidence" value="ECO:0007669"/>
    <property type="project" value="UniProtKB-EC"/>
</dbReference>
<organism evidence="12 13">
    <name type="scientific">Cryomyces minteri</name>
    <dbReference type="NCBI Taxonomy" id="331657"/>
    <lineage>
        <taxon>Eukaryota</taxon>
        <taxon>Fungi</taxon>
        <taxon>Dikarya</taxon>
        <taxon>Ascomycota</taxon>
        <taxon>Pezizomycotina</taxon>
        <taxon>Dothideomycetes</taxon>
        <taxon>Dothideomycetes incertae sedis</taxon>
        <taxon>Cryomyces</taxon>
    </lineage>
</organism>
<name>A0A4U0WEM2_9PEZI</name>
<dbReference type="Pfam" id="PF00107">
    <property type="entry name" value="ADH_zinc_N"/>
    <property type="match status" value="1"/>
</dbReference>
<dbReference type="EMBL" id="NAJN01001928">
    <property type="protein sequence ID" value="TKA59885.1"/>
    <property type="molecule type" value="Genomic_DNA"/>
</dbReference>
<evidence type="ECO:0000256" key="2">
    <source>
        <dbReference type="ARBA" id="ARBA00008072"/>
    </source>
</evidence>
<dbReference type="InterPro" id="IPR013149">
    <property type="entry name" value="ADH-like_C"/>
</dbReference>
<dbReference type="Proteomes" id="UP000308768">
    <property type="component" value="Unassembled WGS sequence"/>
</dbReference>
<evidence type="ECO:0000256" key="8">
    <source>
        <dbReference type="ARBA" id="ARBA00026119"/>
    </source>
</evidence>
<dbReference type="SUPFAM" id="SSF50129">
    <property type="entry name" value="GroES-like"/>
    <property type="match status" value="1"/>
</dbReference>
<dbReference type="STRING" id="331657.A0A4U0WEM2"/>
<sequence length="270" mass="29081">MGEKVSQLPRETPKHPTIRASNSSFVLEKAGSVKYEDRPIPELKSPYDVLVNVKFTGICGSDVHYWVHGAIGHFIVRDPMVLGHESAGIVTEVGSSVTTLKKGDRVAMEPANKIITVDINEDRLAFAQKYAATHAFRSQRESPADSAARLVKECGLGPGADIIIDASGAEICIQTAIHALRVGGTYVQGGMGKNDITFPIMAMCTKELNVKGSFRYGSGDYQLAVEMLAAGRISVKELITGKVAFTEAERAFEDVKAGKGIKMLIEGVKD</sequence>
<dbReference type="InterPro" id="IPR036291">
    <property type="entry name" value="NAD(P)-bd_dom_sf"/>
</dbReference>
<dbReference type="InterPro" id="IPR011032">
    <property type="entry name" value="GroES-like_sf"/>
</dbReference>
<evidence type="ECO:0000256" key="10">
    <source>
        <dbReference type="SAM" id="MobiDB-lite"/>
    </source>
</evidence>
<keyword evidence="4" id="KW-0862">Zinc</keyword>
<comment type="cofactor">
    <cofactor evidence="1">
        <name>Zn(2+)</name>
        <dbReference type="ChEBI" id="CHEBI:29105"/>
    </cofactor>
</comment>
<dbReference type="PROSITE" id="PS00059">
    <property type="entry name" value="ADH_ZINC"/>
    <property type="match status" value="1"/>
</dbReference>
<dbReference type="OrthoDB" id="3941538at2759"/>
<comment type="pathway">
    <text evidence="7">Carbohydrate degradation; L-arabinose degradation via L-arabinitol; D-xylulose 5-phosphate from L-arabinose (fungal route): step 4/5.</text>
</comment>
<proteinExistence type="inferred from homology"/>
<dbReference type="InterPro" id="IPR002328">
    <property type="entry name" value="ADH_Zn_CS"/>
</dbReference>
<dbReference type="PANTHER" id="PTHR43161:SF9">
    <property type="entry name" value="SORBITOL DEHYDROGENASE"/>
    <property type="match status" value="1"/>
</dbReference>
<evidence type="ECO:0000256" key="6">
    <source>
        <dbReference type="ARBA" id="ARBA00024843"/>
    </source>
</evidence>
<comment type="function">
    <text evidence="6">Xylitol dehydrogenase which catalyzes the conversion of xylitol to D-xylulose. Xylose is a major component of hemicelluloses such as xylan. Most fungi utilize D-xylose via three enzymatic reactions, xylose reductase (XR), xylitol dehydrogenase (XDH), and xylulokinase, to form xylulose 5-phosphate, which enters pentose phosphate pathway.</text>
</comment>
<evidence type="ECO:0000256" key="5">
    <source>
        <dbReference type="ARBA" id="ARBA00023002"/>
    </source>
</evidence>
<gene>
    <name evidence="12" type="ORF">B0A49_08916</name>
</gene>
<dbReference type="SMART" id="SM00829">
    <property type="entry name" value="PKS_ER"/>
    <property type="match status" value="1"/>
</dbReference>
<evidence type="ECO:0000256" key="1">
    <source>
        <dbReference type="ARBA" id="ARBA00001947"/>
    </source>
</evidence>
<keyword evidence="3" id="KW-0479">Metal-binding</keyword>
<accession>A0A4U0WEM2</accession>
<dbReference type="Gene3D" id="3.40.50.720">
    <property type="entry name" value="NAD(P)-binding Rossmann-like Domain"/>
    <property type="match status" value="1"/>
</dbReference>
<dbReference type="GO" id="GO:0003939">
    <property type="term" value="F:L-iditol 2-dehydrogenase (NAD+) activity"/>
    <property type="evidence" value="ECO:0007669"/>
    <property type="project" value="TreeGrafter"/>
</dbReference>
<protein>
    <recommendedName>
        <fullName evidence="8">D-xylulose reductase</fullName>
        <ecNumber evidence="8">1.1.1.9</ecNumber>
    </recommendedName>
    <alternativeName>
        <fullName evidence="9">Xylitol dehydrogenase A</fullName>
    </alternativeName>
</protein>
<dbReference type="InterPro" id="IPR020843">
    <property type="entry name" value="ER"/>
</dbReference>
<reference evidence="12 13" key="1">
    <citation type="submission" date="2017-03" db="EMBL/GenBank/DDBJ databases">
        <title>Genomes of endolithic fungi from Antarctica.</title>
        <authorList>
            <person name="Coleine C."/>
            <person name="Masonjones S."/>
            <person name="Stajich J.E."/>
        </authorList>
    </citation>
    <scope>NUCLEOTIDE SEQUENCE [LARGE SCALE GENOMIC DNA]</scope>
    <source>
        <strain evidence="12 13">CCFEE 5187</strain>
    </source>
</reference>
<dbReference type="Gene3D" id="3.90.180.10">
    <property type="entry name" value="Medium-chain alcohol dehydrogenases, catalytic domain"/>
    <property type="match status" value="2"/>
</dbReference>
<evidence type="ECO:0000256" key="3">
    <source>
        <dbReference type="ARBA" id="ARBA00022723"/>
    </source>
</evidence>
<keyword evidence="13" id="KW-1185">Reference proteome</keyword>
<dbReference type="GO" id="GO:0006062">
    <property type="term" value="P:sorbitol catabolic process"/>
    <property type="evidence" value="ECO:0007669"/>
    <property type="project" value="TreeGrafter"/>
</dbReference>
<dbReference type="SUPFAM" id="SSF51735">
    <property type="entry name" value="NAD(P)-binding Rossmann-fold domains"/>
    <property type="match status" value="1"/>
</dbReference>
<evidence type="ECO:0000256" key="7">
    <source>
        <dbReference type="ARBA" id="ARBA00025713"/>
    </source>
</evidence>
<comment type="similarity">
    <text evidence="2">Belongs to the zinc-containing alcohol dehydrogenase family.</text>
</comment>
<dbReference type="PANTHER" id="PTHR43161">
    <property type="entry name" value="SORBITOL DEHYDROGENASE"/>
    <property type="match status" value="1"/>
</dbReference>
<evidence type="ECO:0000313" key="12">
    <source>
        <dbReference type="EMBL" id="TKA59885.1"/>
    </source>
</evidence>
<evidence type="ECO:0000256" key="9">
    <source>
        <dbReference type="ARBA" id="ARBA00030139"/>
    </source>
</evidence>
<dbReference type="GO" id="GO:0008270">
    <property type="term" value="F:zinc ion binding"/>
    <property type="evidence" value="ECO:0007669"/>
    <property type="project" value="InterPro"/>
</dbReference>
<comment type="caution">
    <text evidence="12">The sequence shown here is derived from an EMBL/GenBank/DDBJ whole genome shotgun (WGS) entry which is preliminary data.</text>
</comment>
<feature type="region of interest" description="Disordered" evidence="10">
    <location>
        <begin position="1"/>
        <end position="21"/>
    </location>
</feature>
<evidence type="ECO:0000259" key="11">
    <source>
        <dbReference type="SMART" id="SM00829"/>
    </source>
</evidence>
<evidence type="ECO:0000256" key="4">
    <source>
        <dbReference type="ARBA" id="ARBA00022833"/>
    </source>
</evidence>
<keyword evidence="5" id="KW-0560">Oxidoreductase</keyword>
<evidence type="ECO:0000313" key="13">
    <source>
        <dbReference type="Proteomes" id="UP000308768"/>
    </source>
</evidence>
<feature type="domain" description="Enoyl reductase (ER)" evidence="11">
    <location>
        <begin position="31"/>
        <end position="265"/>
    </location>
</feature>
<dbReference type="EC" id="1.1.1.9" evidence="8"/>
<dbReference type="AlphaFoldDB" id="A0A4U0WEM2"/>